<keyword evidence="4" id="KW-1185">Reference proteome</keyword>
<dbReference type="HOGENOM" id="CLU_409945_0_0_1"/>
<evidence type="ECO:0000313" key="3">
    <source>
        <dbReference type="EMBL" id="KIW72987.1"/>
    </source>
</evidence>
<organism evidence="3 4">
    <name type="scientific">Phialophora macrospora</name>
    <dbReference type="NCBI Taxonomy" id="1851006"/>
    <lineage>
        <taxon>Eukaryota</taxon>
        <taxon>Fungi</taxon>
        <taxon>Dikarya</taxon>
        <taxon>Ascomycota</taxon>
        <taxon>Pezizomycotina</taxon>
        <taxon>Eurotiomycetes</taxon>
        <taxon>Chaetothyriomycetidae</taxon>
        <taxon>Chaetothyriales</taxon>
        <taxon>Herpotrichiellaceae</taxon>
        <taxon>Phialophora</taxon>
    </lineage>
</organism>
<evidence type="ECO:0000256" key="1">
    <source>
        <dbReference type="SAM" id="MobiDB-lite"/>
    </source>
</evidence>
<proteinExistence type="predicted"/>
<dbReference type="Pfam" id="PF20253">
    <property type="entry name" value="DUF6604"/>
    <property type="match status" value="1"/>
</dbReference>
<dbReference type="PANTHER" id="PTHR38795">
    <property type="entry name" value="DUF6604 DOMAIN-CONTAINING PROTEIN"/>
    <property type="match status" value="1"/>
</dbReference>
<dbReference type="PANTHER" id="PTHR38795:SF1">
    <property type="entry name" value="DUF6604 DOMAIN-CONTAINING PROTEIN"/>
    <property type="match status" value="1"/>
</dbReference>
<reference evidence="3 4" key="1">
    <citation type="submission" date="2015-01" db="EMBL/GenBank/DDBJ databases">
        <title>The Genome Sequence of Capronia semiimmersa CBS27337.</title>
        <authorList>
            <consortium name="The Broad Institute Genomics Platform"/>
            <person name="Cuomo C."/>
            <person name="de Hoog S."/>
            <person name="Gorbushina A."/>
            <person name="Stielow B."/>
            <person name="Teixiera M."/>
            <person name="Abouelleil A."/>
            <person name="Chapman S.B."/>
            <person name="Priest M."/>
            <person name="Young S.K."/>
            <person name="Wortman J."/>
            <person name="Nusbaum C."/>
            <person name="Birren B."/>
        </authorList>
    </citation>
    <scope>NUCLEOTIDE SEQUENCE [LARGE SCALE GENOMIC DNA]</scope>
    <source>
        <strain evidence="3 4">CBS 27337</strain>
    </source>
</reference>
<protein>
    <recommendedName>
        <fullName evidence="2">DUF6604 domain-containing protein</fullName>
    </recommendedName>
</protein>
<feature type="region of interest" description="Disordered" evidence="1">
    <location>
        <begin position="165"/>
        <end position="190"/>
    </location>
</feature>
<accession>A0A0D2EFC7</accession>
<name>A0A0D2EFC7_9EURO</name>
<feature type="compositionally biased region" description="Polar residues" evidence="1">
    <location>
        <begin position="129"/>
        <end position="145"/>
    </location>
</feature>
<sequence>MLFNVSHKLTSCGLPPDLLEAYIRYKRSTRGLLTWFQQRSSAPDKPLESLTIKGLESLAQQVSENLDTLPDIVHFYFREAIADRNRLSKHYRIEVDAAADDADTVRHEYFTALLEKIYGDLCARYGGPKSQNNEKQGSQPPTSQFPRPVNQYEGLMVEEAKDHDGLDAKHSDTSTHSIAPTSVPHPTTRGDTNVHLADDELGNALEVMAAAQRIQDISTSINGYWAAAGQGMISFVVAAFMTNAAFASLQQLASALLQHDESLSSSEFCKICSSFRSSFETELRNQKIIGTNTSLMSRLQHIERTLSDCQKDDHLFSHDPSCARCGHNFAAQVHSIVINGMGGNRFISSAMIENIVHWVSGEVITLNTIMRSTPVYSDVAENLLADAKNNKVSWSAVLGLNILSQSYRVYLRYIKQPNLIPKSRIIALKLAQQVCSQITALLQDQTCFPCRCAQTLGWHLQSMAIDLESYARHNCWDLVFQSPWVAGNHVLEILDLCNYYGHYLVKYRHYVGAVLHSYNVLTHLGGLDKVPVLDKVCSQYRETLFPGGNLPKSNFHTCWARYVGARLKFRKNHNGKNTHDNWCLAIPAHAAKMAAGIGIPDHRRKDKVGCLLFQIKHQEYHISDAQWDELNDSYAKVQRMRKDKCRETSDTKAPFSSAQMEKQRLLPLAMTAQALFAGSSKTLPMARVNLFAVFERSVQVVSRISDRMHQEEHLGKGDYCICFVNELLNAADRIVKGRRFGKLAAWKEPECKLVNDTKDAILAAFGDVKGEELLWDV</sequence>
<dbReference type="AlphaFoldDB" id="A0A0D2EFC7"/>
<evidence type="ECO:0000259" key="2">
    <source>
        <dbReference type="Pfam" id="PF20253"/>
    </source>
</evidence>
<dbReference type="Proteomes" id="UP000054266">
    <property type="component" value="Unassembled WGS sequence"/>
</dbReference>
<evidence type="ECO:0000313" key="4">
    <source>
        <dbReference type="Proteomes" id="UP000054266"/>
    </source>
</evidence>
<dbReference type="EMBL" id="KN846956">
    <property type="protein sequence ID" value="KIW72987.1"/>
    <property type="molecule type" value="Genomic_DNA"/>
</dbReference>
<feature type="domain" description="DUF6604" evidence="2">
    <location>
        <begin position="25"/>
        <end position="256"/>
    </location>
</feature>
<feature type="region of interest" description="Disordered" evidence="1">
    <location>
        <begin position="128"/>
        <end position="148"/>
    </location>
</feature>
<gene>
    <name evidence="3" type="ORF">PV04_01143</name>
</gene>
<dbReference type="InterPro" id="IPR046539">
    <property type="entry name" value="DUF6604"/>
</dbReference>